<gene>
    <name evidence="2" type="ORF">EI77_04184</name>
</gene>
<keyword evidence="1" id="KW-0732">Signal</keyword>
<accession>A0A4R7RKP3</accession>
<sequence>MKSLVDLYKMNTSRLLCLTTFIFSSLLAAEQPIGFPKEKPLVYIAVPDDWLSAEEKGSLFVVPPVENDPTAVEFSHLKATKDNPAAALAEAKAWAQEDFKLTSFEEGDWRNINGLDVNLSRCIGESKEGESLLFLILIRHPKAETHLLLSLISSPEKIELHEKIIHRIFASVGDEPPALPAHVIASENEKAAFTFNEVSFFLRFTHQGMHEYLPAGEIVEDWKTLFSIQKVEGFDDPLALANKIIENTQATNPKSKAKVITDEDTGIYITDHLLPSPEGTTPPFVEWALMRIQKNANGLLCLQYSRRYSDYATAEAAIDNEQKKILSLLTEFSPPSLTQTYCYPNDKDPVFTINFPAGWSLQTIEHGAFSESPDRIAAFDALLNDQADFATATEDYKAKLSRNYDSIEWAPAPSQRTNEALGVTSTHHQAIAMKGALEISISFVTYVRKDGDKFLILTSQRTQEGLEIHGDTIDQTFRSIRVK</sequence>
<feature type="signal peptide" evidence="1">
    <location>
        <begin position="1"/>
        <end position="28"/>
    </location>
</feature>
<reference evidence="2 3" key="1">
    <citation type="submission" date="2019-03" db="EMBL/GenBank/DDBJ databases">
        <title>Genomic Encyclopedia of Archaeal and Bacterial Type Strains, Phase II (KMG-II): from individual species to whole genera.</title>
        <authorList>
            <person name="Goeker M."/>
        </authorList>
    </citation>
    <scope>NUCLEOTIDE SEQUENCE [LARGE SCALE GENOMIC DNA]</scope>
    <source>
        <strain evidence="2 3">ATCC 25309</strain>
    </source>
</reference>
<comment type="caution">
    <text evidence="2">The sequence shown here is derived from an EMBL/GenBank/DDBJ whole genome shotgun (WGS) entry which is preliminary data.</text>
</comment>
<dbReference type="EMBL" id="SOCA01000011">
    <property type="protein sequence ID" value="TDU64296.1"/>
    <property type="molecule type" value="Genomic_DNA"/>
</dbReference>
<evidence type="ECO:0000313" key="2">
    <source>
        <dbReference type="EMBL" id="TDU64296.1"/>
    </source>
</evidence>
<name>A0A4R7RKP3_9BACT</name>
<dbReference type="Proteomes" id="UP000295662">
    <property type="component" value="Unassembled WGS sequence"/>
</dbReference>
<evidence type="ECO:0000313" key="3">
    <source>
        <dbReference type="Proteomes" id="UP000295662"/>
    </source>
</evidence>
<keyword evidence="3" id="KW-1185">Reference proteome</keyword>
<evidence type="ECO:0008006" key="4">
    <source>
        <dbReference type="Google" id="ProtNLM"/>
    </source>
</evidence>
<protein>
    <recommendedName>
        <fullName evidence="4">DUF1795 domain-containing protein</fullName>
    </recommendedName>
</protein>
<dbReference type="AlphaFoldDB" id="A0A4R7RKP3"/>
<evidence type="ECO:0000256" key="1">
    <source>
        <dbReference type="SAM" id="SignalP"/>
    </source>
</evidence>
<organism evidence="2 3">
    <name type="scientific">Prosthecobacter fusiformis</name>
    <dbReference type="NCBI Taxonomy" id="48464"/>
    <lineage>
        <taxon>Bacteria</taxon>
        <taxon>Pseudomonadati</taxon>
        <taxon>Verrucomicrobiota</taxon>
        <taxon>Verrucomicrobiia</taxon>
        <taxon>Verrucomicrobiales</taxon>
        <taxon>Verrucomicrobiaceae</taxon>
        <taxon>Prosthecobacter</taxon>
    </lineage>
</organism>
<proteinExistence type="predicted"/>
<feature type="chain" id="PRO_5020803651" description="DUF1795 domain-containing protein" evidence="1">
    <location>
        <begin position="29"/>
        <end position="483"/>
    </location>
</feature>